<dbReference type="InterPro" id="IPR013149">
    <property type="entry name" value="ADH-like_C"/>
</dbReference>
<dbReference type="GO" id="GO:0008270">
    <property type="term" value="F:zinc ion binding"/>
    <property type="evidence" value="ECO:0007669"/>
    <property type="project" value="InterPro"/>
</dbReference>
<dbReference type="CDD" id="cd08279">
    <property type="entry name" value="Zn_ADH_class_III"/>
    <property type="match status" value="1"/>
</dbReference>
<evidence type="ECO:0000256" key="1">
    <source>
        <dbReference type="ARBA" id="ARBA00001947"/>
    </source>
</evidence>
<comment type="cofactor">
    <cofactor evidence="1 6">
        <name>Zn(2+)</name>
        <dbReference type="ChEBI" id="CHEBI:29105"/>
    </cofactor>
</comment>
<evidence type="ECO:0000256" key="5">
    <source>
        <dbReference type="ARBA" id="ARBA00023027"/>
    </source>
</evidence>
<feature type="domain" description="Enoyl reductase (ER)" evidence="7">
    <location>
        <begin position="12"/>
        <end position="365"/>
    </location>
</feature>
<dbReference type="Pfam" id="PF00107">
    <property type="entry name" value="ADH_zinc_N"/>
    <property type="match status" value="1"/>
</dbReference>
<dbReference type="PANTHER" id="PTHR43880">
    <property type="entry name" value="ALCOHOL DEHYDROGENASE"/>
    <property type="match status" value="1"/>
</dbReference>
<proteinExistence type="inferred from homology"/>
<reference evidence="8 9" key="1">
    <citation type="submission" date="2020-04" db="EMBL/GenBank/DDBJ databases">
        <title>Usitatibacter rugosus gen. nov., sp. nov. and Usitatibacter palustris sp. nov., novel members of Usitatibacteraceae fam. nov. within the order Nitrosomonadales isolated from soil.</title>
        <authorList>
            <person name="Huber K.J."/>
            <person name="Neumann-Schaal M."/>
            <person name="Geppert A."/>
            <person name="Luckner M."/>
            <person name="Wanner G."/>
            <person name="Overmann J."/>
        </authorList>
    </citation>
    <scope>NUCLEOTIDE SEQUENCE [LARGE SCALE GENOMIC DNA]</scope>
    <source>
        <strain evidence="8 9">0125_3</strain>
    </source>
</reference>
<keyword evidence="9" id="KW-1185">Reference proteome</keyword>
<dbReference type="InterPro" id="IPR011032">
    <property type="entry name" value="GroES-like_sf"/>
</dbReference>
<dbReference type="EMBL" id="CP053069">
    <property type="protein sequence ID" value="QJR11917.1"/>
    <property type="molecule type" value="Genomic_DNA"/>
</dbReference>
<evidence type="ECO:0000256" key="4">
    <source>
        <dbReference type="ARBA" id="ARBA00023002"/>
    </source>
</evidence>
<evidence type="ECO:0000256" key="6">
    <source>
        <dbReference type="RuleBase" id="RU361277"/>
    </source>
</evidence>
<organism evidence="8 9">
    <name type="scientific">Usitatibacter rugosus</name>
    <dbReference type="NCBI Taxonomy" id="2732067"/>
    <lineage>
        <taxon>Bacteria</taxon>
        <taxon>Pseudomonadati</taxon>
        <taxon>Pseudomonadota</taxon>
        <taxon>Betaproteobacteria</taxon>
        <taxon>Nitrosomonadales</taxon>
        <taxon>Usitatibacteraceae</taxon>
        <taxon>Usitatibacter</taxon>
    </lineage>
</organism>
<sequence>MHFKAAVLNRVGEPLTIDTLEMADPGPGDVLVRLRASGLCHTDLEVMQGSLAYPLPIVLGHEGAGIVEAVGRDVKAVKPGDHVICSWNPHCGHCFYCERQLPILCEPFTQNQPRGLLLDGTTRMTRNGERVHHYSVTSTHAEFTMVPESGAVRIPEGIGFDLACIIGCGVMTGIGAVVRKAKVEAGASVAVIGCGPVGLNAIQGARLVDAGRIIAIDLDAGRRDRALEFGATDVIDAKAVDAAEAVKVLTNGRGADYVFECAGNRAAFRLSVEAVRPGGHVVWLGKVNVNEEVGFRWGSLMGEKEIVRSSYGGAEPRRDFPWIVEEHLAGRVKLAELVTNRIALDDINAGFAAMTRGEGIRTVVMLP</sequence>
<evidence type="ECO:0000313" key="8">
    <source>
        <dbReference type="EMBL" id="QJR11917.1"/>
    </source>
</evidence>
<keyword evidence="2 6" id="KW-0479">Metal-binding</keyword>
<dbReference type="EC" id="1.1.1.284" evidence="8"/>
<dbReference type="Proteomes" id="UP000501534">
    <property type="component" value="Chromosome"/>
</dbReference>
<dbReference type="FunFam" id="3.40.50.720:FF:000003">
    <property type="entry name" value="S-(hydroxymethyl)glutathione dehydrogenase"/>
    <property type="match status" value="1"/>
</dbReference>
<dbReference type="PROSITE" id="PS00059">
    <property type="entry name" value="ADH_ZINC"/>
    <property type="match status" value="1"/>
</dbReference>
<dbReference type="InterPro" id="IPR020843">
    <property type="entry name" value="ER"/>
</dbReference>
<evidence type="ECO:0000259" key="7">
    <source>
        <dbReference type="SMART" id="SM00829"/>
    </source>
</evidence>
<dbReference type="InterPro" id="IPR036291">
    <property type="entry name" value="NAD(P)-bd_dom_sf"/>
</dbReference>
<dbReference type="AlphaFoldDB" id="A0A6M4H251"/>
<keyword evidence="5" id="KW-0520">NAD</keyword>
<dbReference type="SUPFAM" id="SSF50129">
    <property type="entry name" value="GroES-like"/>
    <property type="match status" value="2"/>
</dbReference>
<dbReference type="Gene3D" id="3.90.180.10">
    <property type="entry name" value="Medium-chain alcohol dehydrogenases, catalytic domain"/>
    <property type="match status" value="1"/>
</dbReference>
<dbReference type="GO" id="GO:0046294">
    <property type="term" value="P:formaldehyde catabolic process"/>
    <property type="evidence" value="ECO:0007669"/>
    <property type="project" value="TreeGrafter"/>
</dbReference>
<dbReference type="RefSeq" id="WP_212756718.1">
    <property type="nucleotide sequence ID" value="NZ_CP053069.1"/>
</dbReference>
<dbReference type="PANTHER" id="PTHR43880:SF12">
    <property type="entry name" value="ALCOHOL DEHYDROGENASE CLASS-3"/>
    <property type="match status" value="1"/>
</dbReference>
<dbReference type="GO" id="GO:0005829">
    <property type="term" value="C:cytosol"/>
    <property type="evidence" value="ECO:0007669"/>
    <property type="project" value="TreeGrafter"/>
</dbReference>
<evidence type="ECO:0000256" key="2">
    <source>
        <dbReference type="ARBA" id="ARBA00022723"/>
    </source>
</evidence>
<dbReference type="Gene3D" id="3.40.50.720">
    <property type="entry name" value="NAD(P)-binding Rossmann-like Domain"/>
    <property type="match status" value="1"/>
</dbReference>
<dbReference type="KEGG" id="uru:DSM104443_03000"/>
<dbReference type="SUPFAM" id="SSF51735">
    <property type="entry name" value="NAD(P)-binding Rossmann-fold domains"/>
    <property type="match status" value="1"/>
</dbReference>
<dbReference type="Pfam" id="PF08240">
    <property type="entry name" value="ADH_N"/>
    <property type="match status" value="1"/>
</dbReference>
<keyword evidence="4 8" id="KW-0560">Oxidoreductase</keyword>
<evidence type="ECO:0000256" key="3">
    <source>
        <dbReference type="ARBA" id="ARBA00022833"/>
    </source>
</evidence>
<keyword evidence="3 6" id="KW-0862">Zinc</keyword>
<evidence type="ECO:0000313" key="9">
    <source>
        <dbReference type="Proteomes" id="UP000501534"/>
    </source>
</evidence>
<dbReference type="InterPro" id="IPR002328">
    <property type="entry name" value="ADH_Zn_CS"/>
</dbReference>
<dbReference type="SMART" id="SM00829">
    <property type="entry name" value="PKS_ER"/>
    <property type="match status" value="1"/>
</dbReference>
<comment type="similarity">
    <text evidence="6">Belongs to the zinc-containing alcohol dehydrogenase family.</text>
</comment>
<dbReference type="InterPro" id="IPR013154">
    <property type="entry name" value="ADH-like_N"/>
</dbReference>
<gene>
    <name evidence="8" type="primary">frmA</name>
    <name evidence="8" type="ORF">DSM104443_03000</name>
</gene>
<protein>
    <submittedName>
        <fullName evidence="8">S-(Hydroxymethyl)glutathione dehydrogenase</fullName>
        <ecNumber evidence="8">1.1.1.284</ecNumber>
    </submittedName>
</protein>
<dbReference type="GO" id="GO:0051903">
    <property type="term" value="F:S-(hydroxymethyl)glutathione dehydrogenase [NAD(P)+] activity"/>
    <property type="evidence" value="ECO:0007669"/>
    <property type="project" value="UniProtKB-EC"/>
</dbReference>
<accession>A0A6M4H251</accession>
<name>A0A6M4H251_9PROT</name>